<keyword evidence="2 5" id="KW-0812">Transmembrane</keyword>
<dbReference type="PANTHER" id="PTHR11814">
    <property type="entry name" value="SULFATE TRANSPORTER"/>
    <property type="match status" value="1"/>
</dbReference>
<feature type="domain" description="SLC26A/SulP transporter" evidence="6">
    <location>
        <begin position="115"/>
        <end position="397"/>
    </location>
</feature>
<reference evidence="7 8" key="2">
    <citation type="submission" date="2018-11" db="EMBL/GenBank/DDBJ databases">
        <authorList>
            <consortium name="Pathogen Informatics"/>
        </authorList>
    </citation>
    <scope>NUCLEOTIDE SEQUENCE [LARGE SCALE GENOMIC DNA]</scope>
    <source>
        <strain evidence="7 8">Costa Rica</strain>
    </source>
</reference>
<dbReference type="Proteomes" id="UP000267027">
    <property type="component" value="Unassembled WGS sequence"/>
</dbReference>
<evidence type="ECO:0000256" key="4">
    <source>
        <dbReference type="ARBA" id="ARBA00023136"/>
    </source>
</evidence>
<feature type="transmembrane region" description="Helical" evidence="5">
    <location>
        <begin position="355"/>
        <end position="372"/>
    </location>
</feature>
<evidence type="ECO:0000313" key="9">
    <source>
        <dbReference type="WBParaSite" id="ACOC_0000907501-mRNA-1"/>
    </source>
</evidence>
<organism evidence="9">
    <name type="scientific">Angiostrongylus costaricensis</name>
    <name type="common">Nematode worm</name>
    <dbReference type="NCBI Taxonomy" id="334426"/>
    <lineage>
        <taxon>Eukaryota</taxon>
        <taxon>Metazoa</taxon>
        <taxon>Ecdysozoa</taxon>
        <taxon>Nematoda</taxon>
        <taxon>Chromadorea</taxon>
        <taxon>Rhabditida</taxon>
        <taxon>Rhabditina</taxon>
        <taxon>Rhabditomorpha</taxon>
        <taxon>Strongyloidea</taxon>
        <taxon>Metastrongylidae</taxon>
        <taxon>Angiostrongylus</taxon>
    </lineage>
</organism>
<evidence type="ECO:0000313" key="7">
    <source>
        <dbReference type="EMBL" id="VDM60661.1"/>
    </source>
</evidence>
<dbReference type="GO" id="GO:0016020">
    <property type="term" value="C:membrane"/>
    <property type="evidence" value="ECO:0007669"/>
    <property type="project" value="UniProtKB-SubCell"/>
</dbReference>
<keyword evidence="4 5" id="KW-0472">Membrane</keyword>
<dbReference type="STRING" id="334426.A0A158PJQ8"/>
<dbReference type="EMBL" id="UYYA01004245">
    <property type="protein sequence ID" value="VDM60661.1"/>
    <property type="molecule type" value="Genomic_DNA"/>
</dbReference>
<dbReference type="AlphaFoldDB" id="A0A158PJQ8"/>
<evidence type="ECO:0000256" key="2">
    <source>
        <dbReference type="ARBA" id="ARBA00022692"/>
    </source>
</evidence>
<evidence type="ECO:0000313" key="8">
    <source>
        <dbReference type="Proteomes" id="UP000267027"/>
    </source>
</evidence>
<comment type="subcellular location">
    <subcellularLocation>
        <location evidence="1">Membrane</location>
        <topology evidence="1">Multi-pass membrane protein</topology>
    </subcellularLocation>
</comment>
<name>A0A158PJQ8_ANGCS</name>
<accession>A0A158PJQ8</accession>
<evidence type="ECO:0000256" key="5">
    <source>
        <dbReference type="SAM" id="Phobius"/>
    </source>
</evidence>
<keyword evidence="3 5" id="KW-1133">Transmembrane helix</keyword>
<reference evidence="9" key="1">
    <citation type="submission" date="2016-04" db="UniProtKB">
        <authorList>
            <consortium name="WormBaseParasite"/>
        </authorList>
    </citation>
    <scope>IDENTIFICATION</scope>
</reference>
<protein>
    <submittedName>
        <fullName evidence="9">Sulfate_transp domain-containing protein</fullName>
    </submittedName>
</protein>
<feature type="transmembrane region" description="Helical" evidence="5">
    <location>
        <begin position="320"/>
        <end position="343"/>
    </location>
</feature>
<dbReference type="WBParaSite" id="ACOC_0000907501-mRNA-1">
    <property type="protein sequence ID" value="ACOC_0000907501-mRNA-1"/>
    <property type="gene ID" value="ACOC_0000907501"/>
</dbReference>
<evidence type="ECO:0000256" key="1">
    <source>
        <dbReference type="ARBA" id="ARBA00004141"/>
    </source>
</evidence>
<keyword evidence="8" id="KW-1185">Reference proteome</keyword>
<sequence>MKNLSRRCLLTLDGCSVVAIQYDAHFWQLCILQPSEDFDKRFQYELPKDKASAWRKMMAITTKYWRPFTSPHNLASTIVSFMPILHWLPKYKIKSNLLHDIIGGLTVGIMHVPQGTFAVVALMTGKAVHRITAVDSLSSDHLTNLTASAIEHTPIQITSTLTVLIGLIQVLTAFLGLNFVTTYFSDELVGGFTTGASTHVFVTQLKDVLGISGLPRRYGLANLFLAITEDFNAKIGPRRTSEERHIRIKGFEWNEHGAHGNSQFQRPFSGGYGNLPVVILGTIISSLAHLNVNFNVAVVGRLPIGLPEPALPHFELFPSLFVDALSISVVTMAIHVSLAKIFAKKYQYEVNTNQEFYAVGFTSVLSGFFPIFPPSCSLSRSMVSAGAGAKSQVALLF</sequence>
<dbReference type="Pfam" id="PF00916">
    <property type="entry name" value="Sulfate_transp"/>
    <property type="match status" value="1"/>
</dbReference>
<dbReference type="InterPro" id="IPR011547">
    <property type="entry name" value="SLC26A/SulP_dom"/>
</dbReference>
<dbReference type="OrthoDB" id="288203at2759"/>
<evidence type="ECO:0000256" key="3">
    <source>
        <dbReference type="ARBA" id="ARBA00022989"/>
    </source>
</evidence>
<dbReference type="GO" id="GO:0055085">
    <property type="term" value="P:transmembrane transport"/>
    <property type="evidence" value="ECO:0007669"/>
    <property type="project" value="InterPro"/>
</dbReference>
<proteinExistence type="predicted"/>
<evidence type="ECO:0000259" key="6">
    <source>
        <dbReference type="Pfam" id="PF00916"/>
    </source>
</evidence>
<dbReference type="InterPro" id="IPR001902">
    <property type="entry name" value="SLC26A/SulP_fam"/>
</dbReference>
<gene>
    <name evidence="7" type="ORF">ACOC_LOCUS9076</name>
</gene>